<dbReference type="InterPro" id="IPR041698">
    <property type="entry name" value="Methyltransf_25"/>
</dbReference>
<protein>
    <submittedName>
        <fullName evidence="2">Class I SAM-dependent methyltransferase</fullName>
        <ecNumber evidence="2">2.1.1.-</ecNumber>
    </submittedName>
</protein>
<keyword evidence="2" id="KW-0808">Transferase</keyword>
<dbReference type="EMBL" id="JBHLVF010000010">
    <property type="protein sequence ID" value="MFC0391371.1"/>
    <property type="molecule type" value="Genomic_DNA"/>
</dbReference>
<dbReference type="PANTHER" id="PTHR43591:SF110">
    <property type="entry name" value="RHODANESE DOMAIN-CONTAINING PROTEIN"/>
    <property type="match status" value="1"/>
</dbReference>
<evidence type="ECO:0000313" key="2">
    <source>
        <dbReference type="EMBL" id="MFC0391371.1"/>
    </source>
</evidence>
<sequence length="243" mass="27982">MSWYEQSFGVDYLTVYNHRNAEQAEREVAQMMQWLRMPNQAKVLDLCCGMGRHSLCLAELGFDVTGYDLSEVLLAEARAKDTTSNVRWVQGDMRNLPFPNHAYDAVVNLFTSFGYFDEDEENCRVLSEMDKVLKPHGKWIIDYLNPDVVVSRLVHESERKENTFTIREVRTVKDGMVKKQIAICEDIGSPRYYMEQVKLYSFSDFMRMLQGTSLVVDQAFGDYSGSTFVPAASPRMILVGHKR</sequence>
<keyword evidence="3" id="KW-1185">Reference proteome</keyword>
<dbReference type="CDD" id="cd02440">
    <property type="entry name" value="AdoMet_MTases"/>
    <property type="match status" value="1"/>
</dbReference>
<dbReference type="Gene3D" id="3.40.50.150">
    <property type="entry name" value="Vaccinia Virus protein VP39"/>
    <property type="match status" value="1"/>
</dbReference>
<reference evidence="2 3" key="1">
    <citation type="submission" date="2024-09" db="EMBL/GenBank/DDBJ databases">
        <authorList>
            <person name="Sun Q."/>
            <person name="Mori K."/>
        </authorList>
    </citation>
    <scope>NUCLEOTIDE SEQUENCE [LARGE SCALE GENOMIC DNA]</scope>
    <source>
        <strain evidence="2 3">CCM 4839</strain>
    </source>
</reference>
<dbReference type="InterPro" id="IPR029063">
    <property type="entry name" value="SAM-dependent_MTases_sf"/>
</dbReference>
<dbReference type="PANTHER" id="PTHR43591">
    <property type="entry name" value="METHYLTRANSFERASE"/>
    <property type="match status" value="1"/>
</dbReference>
<dbReference type="Pfam" id="PF13649">
    <property type="entry name" value="Methyltransf_25"/>
    <property type="match status" value="1"/>
</dbReference>
<keyword evidence="2" id="KW-0489">Methyltransferase</keyword>
<proteinExistence type="predicted"/>
<comment type="caution">
    <text evidence="2">The sequence shown here is derived from an EMBL/GenBank/DDBJ whole genome shotgun (WGS) entry which is preliminary data.</text>
</comment>
<dbReference type="RefSeq" id="WP_204817996.1">
    <property type="nucleotide sequence ID" value="NZ_JANHOF010000004.1"/>
</dbReference>
<dbReference type="Gene3D" id="2.20.25.110">
    <property type="entry name" value="S-adenosyl-L-methionine-dependent methyltransferases"/>
    <property type="match status" value="1"/>
</dbReference>
<evidence type="ECO:0000313" key="3">
    <source>
        <dbReference type="Proteomes" id="UP001589818"/>
    </source>
</evidence>
<dbReference type="GO" id="GO:0032259">
    <property type="term" value="P:methylation"/>
    <property type="evidence" value="ECO:0007669"/>
    <property type="project" value="UniProtKB-KW"/>
</dbReference>
<dbReference type="SUPFAM" id="SSF53335">
    <property type="entry name" value="S-adenosyl-L-methionine-dependent methyltransferases"/>
    <property type="match status" value="1"/>
</dbReference>
<feature type="domain" description="Methyltransferase" evidence="1">
    <location>
        <begin position="43"/>
        <end position="137"/>
    </location>
</feature>
<name>A0ABV6J6A9_9BACL</name>
<organism evidence="2 3">
    <name type="scientific">Paenibacillus mendelii</name>
    <dbReference type="NCBI Taxonomy" id="206163"/>
    <lineage>
        <taxon>Bacteria</taxon>
        <taxon>Bacillati</taxon>
        <taxon>Bacillota</taxon>
        <taxon>Bacilli</taxon>
        <taxon>Bacillales</taxon>
        <taxon>Paenibacillaceae</taxon>
        <taxon>Paenibacillus</taxon>
    </lineage>
</organism>
<dbReference type="EC" id="2.1.1.-" evidence="2"/>
<dbReference type="Proteomes" id="UP001589818">
    <property type="component" value="Unassembled WGS sequence"/>
</dbReference>
<accession>A0ABV6J6A9</accession>
<dbReference type="GO" id="GO:0008168">
    <property type="term" value="F:methyltransferase activity"/>
    <property type="evidence" value="ECO:0007669"/>
    <property type="project" value="UniProtKB-KW"/>
</dbReference>
<gene>
    <name evidence="2" type="ORF">ACFFJ8_08290</name>
</gene>
<evidence type="ECO:0000259" key="1">
    <source>
        <dbReference type="Pfam" id="PF13649"/>
    </source>
</evidence>